<feature type="transmembrane region" description="Helical" evidence="1">
    <location>
        <begin position="16"/>
        <end position="37"/>
    </location>
</feature>
<protein>
    <submittedName>
        <fullName evidence="2">Uncharacterized protein</fullName>
    </submittedName>
</protein>
<gene>
    <name evidence="2" type="ORF">GGR48_001757</name>
</gene>
<dbReference type="AlphaFoldDB" id="A0A7W6F3F5"/>
<keyword evidence="1" id="KW-0472">Membrane</keyword>
<evidence type="ECO:0000256" key="1">
    <source>
        <dbReference type="SAM" id="Phobius"/>
    </source>
</evidence>
<feature type="transmembrane region" description="Helical" evidence="1">
    <location>
        <begin position="43"/>
        <end position="64"/>
    </location>
</feature>
<keyword evidence="1" id="KW-1133">Transmembrane helix</keyword>
<reference evidence="2 3" key="1">
    <citation type="submission" date="2020-08" db="EMBL/GenBank/DDBJ databases">
        <title>Genomic Encyclopedia of Type Strains, Phase IV (KMG-IV): sequencing the most valuable type-strain genomes for metagenomic binning, comparative biology and taxonomic classification.</title>
        <authorList>
            <person name="Goeker M."/>
        </authorList>
    </citation>
    <scope>NUCLEOTIDE SEQUENCE [LARGE SCALE GENOMIC DNA]</scope>
    <source>
        <strain evidence="2 3">DSM 19512</strain>
    </source>
</reference>
<keyword evidence="3" id="KW-1185">Reference proteome</keyword>
<dbReference type="Proteomes" id="UP000538670">
    <property type="component" value="Unassembled WGS sequence"/>
</dbReference>
<evidence type="ECO:0000313" key="3">
    <source>
        <dbReference type="Proteomes" id="UP000538670"/>
    </source>
</evidence>
<comment type="caution">
    <text evidence="2">The sequence shown here is derived from an EMBL/GenBank/DDBJ whole genome shotgun (WGS) entry which is preliminary data.</text>
</comment>
<feature type="transmembrane region" description="Helical" evidence="1">
    <location>
        <begin position="89"/>
        <end position="108"/>
    </location>
</feature>
<accession>A0A7W6F3F5</accession>
<sequence length="140" mass="15197">MNLVEKAEARSRGRAVVFYLLSVALLASTILSVANGHDEPNRLLPWFVMIGASALNLTGLPFRWSRCGPIARLMNDETTRDHRRSSFEAGFWAMILSTASMTAILNAVPFSAVTMGRVAITAGLIAALTSFATLELRASR</sequence>
<feature type="transmembrane region" description="Helical" evidence="1">
    <location>
        <begin position="114"/>
        <end position="134"/>
    </location>
</feature>
<proteinExistence type="predicted"/>
<name>A0A7W6F3F5_9SPHN</name>
<dbReference type="EMBL" id="JACIDH010000006">
    <property type="protein sequence ID" value="MBB3879330.1"/>
    <property type="molecule type" value="Genomic_DNA"/>
</dbReference>
<dbReference type="RefSeq" id="WP_183951520.1">
    <property type="nucleotide sequence ID" value="NZ_JACIDH010000006.1"/>
</dbReference>
<organism evidence="2 3">
    <name type="scientific">Sphingomonas pseudosanguinis</name>
    <dbReference type="NCBI Taxonomy" id="413712"/>
    <lineage>
        <taxon>Bacteria</taxon>
        <taxon>Pseudomonadati</taxon>
        <taxon>Pseudomonadota</taxon>
        <taxon>Alphaproteobacteria</taxon>
        <taxon>Sphingomonadales</taxon>
        <taxon>Sphingomonadaceae</taxon>
        <taxon>Sphingomonas</taxon>
    </lineage>
</organism>
<keyword evidence="1" id="KW-0812">Transmembrane</keyword>
<evidence type="ECO:0000313" key="2">
    <source>
        <dbReference type="EMBL" id="MBB3879330.1"/>
    </source>
</evidence>